<organism evidence="6 7">
    <name type="scientific">Decorospora gaudefroyi</name>
    <dbReference type="NCBI Taxonomy" id="184978"/>
    <lineage>
        <taxon>Eukaryota</taxon>
        <taxon>Fungi</taxon>
        <taxon>Dikarya</taxon>
        <taxon>Ascomycota</taxon>
        <taxon>Pezizomycotina</taxon>
        <taxon>Dothideomycetes</taxon>
        <taxon>Pleosporomycetidae</taxon>
        <taxon>Pleosporales</taxon>
        <taxon>Pleosporineae</taxon>
        <taxon>Pleosporaceae</taxon>
        <taxon>Decorospora</taxon>
    </lineage>
</organism>
<dbReference type="Gene3D" id="1.20.1560.10">
    <property type="entry name" value="ABC transporter type 1, transmembrane domain"/>
    <property type="match status" value="1"/>
</dbReference>
<sequence length="252" mass="27693">MYLECTRFASEAMSSIRIVSSLTLERTVLESFQSRLDECSRRELRSKMMKMLVHAFSESVSLAVTSLVFCACGGESYIIIALRESRPPINTSTGIKPTGTGSEKAPVIEFRDVSFAYASRPNHNVLKGQDLSIQKGQSVGIVGASGCRKSTLIALLERFYDVTSGQLLVGGAPLSELDVHHHRSIIGMVSQDTMLFQVTIREMVRLGLPDDKEDEATANERVERTCRSANMHDFILSLPEGYGTPPTSEIVA</sequence>
<accession>A0A6A5KPH4</accession>
<keyword evidence="6" id="KW-0378">Hydrolase</keyword>
<evidence type="ECO:0000313" key="7">
    <source>
        <dbReference type="Proteomes" id="UP000800040"/>
    </source>
</evidence>
<dbReference type="InterPro" id="IPR003439">
    <property type="entry name" value="ABC_transporter-like_ATP-bd"/>
</dbReference>
<gene>
    <name evidence="6" type="ORF">BDW02DRAFT_576654</name>
</gene>
<keyword evidence="4" id="KW-0472">Membrane</keyword>
<dbReference type="GO" id="GO:0016020">
    <property type="term" value="C:membrane"/>
    <property type="evidence" value="ECO:0007669"/>
    <property type="project" value="UniProtKB-SubCell"/>
</dbReference>
<evidence type="ECO:0000256" key="3">
    <source>
        <dbReference type="ARBA" id="ARBA00022989"/>
    </source>
</evidence>
<keyword evidence="3" id="KW-1133">Transmembrane helix</keyword>
<protein>
    <submittedName>
        <fullName evidence="6">P-loop containing nucleoside triphosphate hydrolase protein</fullName>
    </submittedName>
</protein>
<dbReference type="SUPFAM" id="SSF90123">
    <property type="entry name" value="ABC transporter transmembrane region"/>
    <property type="match status" value="1"/>
</dbReference>
<dbReference type="AlphaFoldDB" id="A0A6A5KPH4"/>
<dbReference type="GO" id="GO:0042626">
    <property type="term" value="F:ATPase-coupled transmembrane transporter activity"/>
    <property type="evidence" value="ECO:0007669"/>
    <property type="project" value="TreeGrafter"/>
</dbReference>
<dbReference type="OrthoDB" id="6500128at2759"/>
<reference evidence="6" key="1">
    <citation type="submission" date="2020-01" db="EMBL/GenBank/DDBJ databases">
        <authorList>
            <consortium name="DOE Joint Genome Institute"/>
            <person name="Haridas S."/>
            <person name="Albert R."/>
            <person name="Binder M."/>
            <person name="Bloem J."/>
            <person name="Labutti K."/>
            <person name="Salamov A."/>
            <person name="Andreopoulos B."/>
            <person name="Baker S.E."/>
            <person name="Barry K."/>
            <person name="Bills G."/>
            <person name="Bluhm B.H."/>
            <person name="Cannon C."/>
            <person name="Castanera R."/>
            <person name="Culley D.E."/>
            <person name="Daum C."/>
            <person name="Ezra D."/>
            <person name="Gonzalez J.B."/>
            <person name="Henrissat B."/>
            <person name="Kuo A."/>
            <person name="Liang C."/>
            <person name="Lipzen A."/>
            <person name="Lutzoni F."/>
            <person name="Magnuson J."/>
            <person name="Mondo S."/>
            <person name="Nolan M."/>
            <person name="Ohm R."/>
            <person name="Pangilinan J."/>
            <person name="Park H.-J."/>
            <person name="Ramirez L."/>
            <person name="Alfaro M."/>
            <person name="Sun H."/>
            <person name="Tritt A."/>
            <person name="Yoshinaga Y."/>
            <person name="Zwiers L.-H."/>
            <person name="Turgeon B.G."/>
            <person name="Goodwin S.B."/>
            <person name="Spatafora J.W."/>
            <person name="Crous P.W."/>
            <person name="Grigoriev I.V."/>
        </authorList>
    </citation>
    <scope>NUCLEOTIDE SEQUENCE</scope>
    <source>
        <strain evidence="6">P77</strain>
    </source>
</reference>
<dbReference type="Gene3D" id="3.40.50.300">
    <property type="entry name" value="P-loop containing nucleotide triphosphate hydrolases"/>
    <property type="match status" value="1"/>
</dbReference>
<evidence type="ECO:0000256" key="1">
    <source>
        <dbReference type="ARBA" id="ARBA00004141"/>
    </source>
</evidence>
<feature type="domain" description="ABC transporter" evidence="5">
    <location>
        <begin position="126"/>
        <end position="233"/>
    </location>
</feature>
<dbReference type="InterPro" id="IPR039421">
    <property type="entry name" value="Type_1_exporter"/>
</dbReference>
<proteinExistence type="predicted"/>
<evidence type="ECO:0000256" key="2">
    <source>
        <dbReference type="ARBA" id="ARBA00022692"/>
    </source>
</evidence>
<evidence type="ECO:0000313" key="6">
    <source>
        <dbReference type="EMBL" id="KAF1837922.1"/>
    </source>
</evidence>
<name>A0A6A5KPH4_9PLEO</name>
<keyword evidence="2" id="KW-0812">Transmembrane</keyword>
<dbReference type="InterPro" id="IPR036640">
    <property type="entry name" value="ABC1_TM_sf"/>
</dbReference>
<keyword evidence="7" id="KW-1185">Reference proteome</keyword>
<evidence type="ECO:0000256" key="4">
    <source>
        <dbReference type="ARBA" id="ARBA00023136"/>
    </source>
</evidence>
<dbReference type="EMBL" id="ML975256">
    <property type="protein sequence ID" value="KAF1837922.1"/>
    <property type="molecule type" value="Genomic_DNA"/>
</dbReference>
<dbReference type="Proteomes" id="UP000800040">
    <property type="component" value="Unassembled WGS sequence"/>
</dbReference>
<dbReference type="PANTHER" id="PTHR24221:SF503">
    <property type="entry name" value="MITOCHONDRIAL POTASSIUM CHANNEL ATP-BINDING SUBUNIT"/>
    <property type="match status" value="1"/>
</dbReference>
<dbReference type="Pfam" id="PF00005">
    <property type="entry name" value="ABC_tran"/>
    <property type="match status" value="1"/>
</dbReference>
<dbReference type="GO" id="GO:0005524">
    <property type="term" value="F:ATP binding"/>
    <property type="evidence" value="ECO:0007669"/>
    <property type="project" value="InterPro"/>
</dbReference>
<dbReference type="InterPro" id="IPR027417">
    <property type="entry name" value="P-loop_NTPase"/>
</dbReference>
<dbReference type="PANTHER" id="PTHR24221">
    <property type="entry name" value="ATP-BINDING CASSETTE SUB-FAMILY B"/>
    <property type="match status" value="1"/>
</dbReference>
<evidence type="ECO:0000259" key="5">
    <source>
        <dbReference type="Pfam" id="PF00005"/>
    </source>
</evidence>
<comment type="subcellular location">
    <subcellularLocation>
        <location evidence="1">Membrane</location>
        <topology evidence="1">Multi-pass membrane protein</topology>
    </subcellularLocation>
</comment>
<dbReference type="GO" id="GO:0016887">
    <property type="term" value="F:ATP hydrolysis activity"/>
    <property type="evidence" value="ECO:0007669"/>
    <property type="project" value="InterPro"/>
</dbReference>
<dbReference type="SUPFAM" id="SSF52540">
    <property type="entry name" value="P-loop containing nucleoside triphosphate hydrolases"/>
    <property type="match status" value="1"/>
</dbReference>